<dbReference type="EMBL" id="FOMZ01000006">
    <property type="protein sequence ID" value="SFD99654.1"/>
    <property type="molecule type" value="Genomic_DNA"/>
</dbReference>
<evidence type="ECO:0000313" key="1">
    <source>
        <dbReference type="EMBL" id="SFD99654.1"/>
    </source>
</evidence>
<proteinExistence type="predicted"/>
<organism evidence="1 2">
    <name type="scientific">Actinopolyspora alba</name>
    <dbReference type="NCBI Taxonomy" id="673379"/>
    <lineage>
        <taxon>Bacteria</taxon>
        <taxon>Bacillati</taxon>
        <taxon>Actinomycetota</taxon>
        <taxon>Actinomycetes</taxon>
        <taxon>Actinopolysporales</taxon>
        <taxon>Actinopolysporaceae</taxon>
        <taxon>Actinopolyspora</taxon>
        <taxon>Actinopolyspora alba group</taxon>
    </lineage>
</organism>
<dbReference type="AlphaFoldDB" id="A0A1I1WWT9"/>
<evidence type="ECO:0000313" key="2">
    <source>
        <dbReference type="Proteomes" id="UP000198716"/>
    </source>
</evidence>
<protein>
    <submittedName>
        <fullName evidence="1">Uncharacterized protein</fullName>
    </submittedName>
</protein>
<reference evidence="2" key="1">
    <citation type="submission" date="2016-10" db="EMBL/GenBank/DDBJ databases">
        <authorList>
            <person name="Varghese N."/>
            <person name="Submissions S."/>
        </authorList>
    </citation>
    <scope>NUCLEOTIDE SEQUENCE [LARGE SCALE GENOMIC DNA]</scope>
    <source>
        <strain evidence="2">DSM 45004</strain>
    </source>
</reference>
<sequence length="40" mass="4307">MTTVTGDFELIVDELRVVARFVVDSAQQVLPAFEEAVPGG</sequence>
<keyword evidence="2" id="KW-1185">Reference proteome</keyword>
<dbReference type="RefSeq" id="WP_281243680.1">
    <property type="nucleotide sequence ID" value="NZ_FOMZ01000006.1"/>
</dbReference>
<dbReference type="Proteomes" id="UP000198716">
    <property type="component" value="Unassembled WGS sequence"/>
</dbReference>
<gene>
    <name evidence="1" type="ORF">SAMN04487819_106165</name>
</gene>
<name>A0A1I1WWT9_9ACTN</name>
<accession>A0A1I1WWT9</accession>